<dbReference type="Proteomes" id="UP000183658">
    <property type="component" value="Unassembled WGS sequence"/>
</dbReference>
<proteinExistence type="predicted"/>
<dbReference type="GO" id="GO:0046872">
    <property type="term" value="F:metal ion binding"/>
    <property type="evidence" value="ECO:0007669"/>
    <property type="project" value="UniProtKB-KW"/>
</dbReference>
<dbReference type="InterPro" id="IPR009056">
    <property type="entry name" value="Cyt_c-like_dom"/>
</dbReference>
<keyword evidence="2 4" id="KW-0479">Metal-binding</keyword>
<feature type="domain" description="Cytochrome c" evidence="5">
    <location>
        <begin position="196"/>
        <end position="279"/>
    </location>
</feature>
<dbReference type="PROSITE" id="PS51007">
    <property type="entry name" value="CYTC"/>
    <property type="match status" value="1"/>
</dbReference>
<accession>A0A1H9DJP2</accession>
<dbReference type="Pfam" id="PF13442">
    <property type="entry name" value="Cytochrome_CBB3"/>
    <property type="match status" value="1"/>
</dbReference>
<name>A0A1H9DJP2_FLAFI</name>
<keyword evidence="1 4" id="KW-0349">Heme</keyword>
<dbReference type="OrthoDB" id="9808161at2"/>
<dbReference type="EMBL" id="FOFZ01000001">
    <property type="protein sequence ID" value="SEQ13621.1"/>
    <property type="molecule type" value="Genomic_DNA"/>
</dbReference>
<evidence type="ECO:0000256" key="2">
    <source>
        <dbReference type="ARBA" id="ARBA00022723"/>
    </source>
</evidence>
<dbReference type="GO" id="GO:0020037">
    <property type="term" value="F:heme binding"/>
    <property type="evidence" value="ECO:0007669"/>
    <property type="project" value="InterPro"/>
</dbReference>
<organism evidence="6 7">
    <name type="scientific">Flavobacterium frigoris</name>
    <dbReference type="NCBI Taxonomy" id="229204"/>
    <lineage>
        <taxon>Bacteria</taxon>
        <taxon>Pseudomonadati</taxon>
        <taxon>Bacteroidota</taxon>
        <taxon>Flavobacteriia</taxon>
        <taxon>Flavobacteriales</taxon>
        <taxon>Flavobacteriaceae</taxon>
        <taxon>Flavobacterium</taxon>
    </lineage>
</organism>
<dbReference type="GO" id="GO:0009055">
    <property type="term" value="F:electron transfer activity"/>
    <property type="evidence" value="ECO:0007669"/>
    <property type="project" value="InterPro"/>
</dbReference>
<evidence type="ECO:0000256" key="1">
    <source>
        <dbReference type="ARBA" id="ARBA00022617"/>
    </source>
</evidence>
<dbReference type="PROSITE" id="PS51257">
    <property type="entry name" value="PROKAR_LIPOPROTEIN"/>
    <property type="match status" value="1"/>
</dbReference>
<evidence type="ECO:0000256" key="4">
    <source>
        <dbReference type="PROSITE-ProRule" id="PRU00433"/>
    </source>
</evidence>
<dbReference type="InterPro" id="IPR036909">
    <property type="entry name" value="Cyt_c-like_dom_sf"/>
</dbReference>
<dbReference type="AlphaFoldDB" id="A0A1H9DJP2"/>
<keyword evidence="7" id="KW-1185">Reference proteome</keyword>
<reference evidence="7" key="1">
    <citation type="submission" date="2016-10" db="EMBL/GenBank/DDBJ databases">
        <authorList>
            <person name="Varghese N."/>
            <person name="Submissions S."/>
        </authorList>
    </citation>
    <scope>NUCLEOTIDE SEQUENCE [LARGE SCALE GENOMIC DNA]</scope>
    <source>
        <strain evidence="7">DSM 15719</strain>
    </source>
</reference>
<protein>
    <submittedName>
        <fullName evidence="6">Cytochrome c2</fullName>
    </submittedName>
</protein>
<dbReference type="SUPFAM" id="SSF46626">
    <property type="entry name" value="Cytochrome c"/>
    <property type="match status" value="1"/>
</dbReference>
<evidence type="ECO:0000259" key="5">
    <source>
        <dbReference type="PROSITE" id="PS51007"/>
    </source>
</evidence>
<dbReference type="Gene3D" id="1.10.760.10">
    <property type="entry name" value="Cytochrome c-like domain"/>
    <property type="match status" value="1"/>
</dbReference>
<evidence type="ECO:0000313" key="7">
    <source>
        <dbReference type="Proteomes" id="UP000183658"/>
    </source>
</evidence>
<keyword evidence="3 4" id="KW-0408">Iron</keyword>
<evidence type="ECO:0000313" key="6">
    <source>
        <dbReference type="EMBL" id="SEQ13621.1"/>
    </source>
</evidence>
<sequence length="283" mass="32411">MGQFRYKIVVFALFLTLSCHKKTQNTTDVKTTTKSENTTFANDSLSIDLVALQKQGNLKNTTLITVYDDPVYHSTKRYEALSLSKLLETHTAIKNLEANKYQIIFECEDGYKPMMSLEKFIAVKSFLAVRDADAPKGELWSKIIKDGHEMKAAPFYLVYQGVSTKDTDLKWPYNLIKIHLIPNSQNIVLLFPKDDTKAQVGFELFNKNCVTCHAINKIGGNMGPELNYPKSITEYWDTNQLKAFIKNPASFRDRVKMPTPANLNNKEIDEIVYYLEYMANHKL</sequence>
<gene>
    <name evidence="6" type="ORF">SAMN05444355_101502</name>
</gene>
<evidence type="ECO:0000256" key="3">
    <source>
        <dbReference type="ARBA" id="ARBA00023004"/>
    </source>
</evidence>